<accession>A0ABV0G6H4</accession>
<dbReference type="Proteomes" id="UP001495147">
    <property type="component" value="Unassembled WGS sequence"/>
</dbReference>
<evidence type="ECO:0000256" key="3">
    <source>
        <dbReference type="ARBA" id="ARBA00022692"/>
    </source>
</evidence>
<feature type="transmembrane region" description="Helical" evidence="6">
    <location>
        <begin position="291"/>
        <end position="321"/>
    </location>
</feature>
<feature type="transmembrane region" description="Helical" evidence="6">
    <location>
        <begin position="85"/>
        <end position="111"/>
    </location>
</feature>
<evidence type="ECO:0000256" key="2">
    <source>
        <dbReference type="ARBA" id="ARBA00022475"/>
    </source>
</evidence>
<proteinExistence type="predicted"/>
<comment type="subcellular location">
    <subcellularLocation>
        <location evidence="1">Cell membrane</location>
        <topology evidence="1">Multi-pass membrane protein</topology>
    </subcellularLocation>
</comment>
<name>A0ABV0G6H4_9BURK</name>
<dbReference type="PANTHER" id="PTHR30250:SF28">
    <property type="entry name" value="POLYSACCHARIDE BIOSYNTHESIS PROTEIN"/>
    <property type="match status" value="1"/>
</dbReference>
<organism evidence="7 8">
    <name type="scientific">Roseateles paludis</name>
    <dbReference type="NCBI Taxonomy" id="3145238"/>
    <lineage>
        <taxon>Bacteria</taxon>
        <taxon>Pseudomonadati</taxon>
        <taxon>Pseudomonadota</taxon>
        <taxon>Betaproteobacteria</taxon>
        <taxon>Burkholderiales</taxon>
        <taxon>Sphaerotilaceae</taxon>
        <taxon>Roseateles</taxon>
    </lineage>
</organism>
<comment type="caution">
    <text evidence="7">The sequence shown here is derived from an EMBL/GenBank/DDBJ whole genome shotgun (WGS) entry which is preliminary data.</text>
</comment>
<evidence type="ECO:0000256" key="4">
    <source>
        <dbReference type="ARBA" id="ARBA00022989"/>
    </source>
</evidence>
<keyword evidence="4 6" id="KW-1133">Transmembrane helix</keyword>
<sequence length="451" mass="46961">MKPQAPHPEPPGAFARAVMVLASGAVVAHGITAVSMPLLSRLYSPEHFGLLAVFAGCLAVLSVAACLRYELAIALPESDTQAQELVVLSLACCVGTSLLLALVVALAPDWLVARLGQPGLAPYLWLFPLGLLAAGAFATMQAWSVRRKAFGLLARSRVAQSACGAGTQLAVGATTGHPVGLLLGNVLNAGVGSLVMGRAAWSAWRATPLQRLWPQAKAYRRFPLYSTAEALANSAAIQLPVILIAAQVAPAEAGQLSMAMFAAQAPLSLIGTAISQAYLSRAPESLRQGQLGAFSVAVLGNLVRAGAGPLLAVGILAPLLFPLVFGAQWQRAGHLLSWMTPWFLLQFLAVPLSMALHVCSRQRAALMLQLGGLALRVGLVLLSLHWAAAWTPEVYALSGGVFYLAYLLVILWAVGASGRSALREMLAQARPVAAWVGGAVLAAGAGRLVHA</sequence>
<protein>
    <submittedName>
        <fullName evidence="7">Oligosaccharide flippase family protein</fullName>
    </submittedName>
</protein>
<evidence type="ECO:0000256" key="5">
    <source>
        <dbReference type="ARBA" id="ARBA00023136"/>
    </source>
</evidence>
<dbReference type="PANTHER" id="PTHR30250">
    <property type="entry name" value="PST FAMILY PREDICTED COLANIC ACID TRANSPORTER"/>
    <property type="match status" value="1"/>
</dbReference>
<evidence type="ECO:0000256" key="6">
    <source>
        <dbReference type="SAM" id="Phobius"/>
    </source>
</evidence>
<feature type="transmembrane region" description="Helical" evidence="6">
    <location>
        <begin position="13"/>
        <end position="36"/>
    </location>
</feature>
<keyword evidence="2" id="KW-1003">Cell membrane</keyword>
<gene>
    <name evidence="7" type="ORF">ABDJ85_17775</name>
</gene>
<feature type="transmembrane region" description="Helical" evidence="6">
    <location>
        <begin position="123"/>
        <end position="143"/>
    </location>
</feature>
<feature type="transmembrane region" description="Helical" evidence="6">
    <location>
        <begin position="366"/>
        <end position="388"/>
    </location>
</feature>
<dbReference type="EMBL" id="JBDPZD010000006">
    <property type="protein sequence ID" value="MEO3693324.1"/>
    <property type="molecule type" value="Genomic_DNA"/>
</dbReference>
<evidence type="ECO:0000313" key="8">
    <source>
        <dbReference type="Proteomes" id="UP001495147"/>
    </source>
</evidence>
<dbReference type="RefSeq" id="WP_347706134.1">
    <property type="nucleotide sequence ID" value="NZ_JBDPZD010000006.1"/>
</dbReference>
<evidence type="ECO:0000313" key="7">
    <source>
        <dbReference type="EMBL" id="MEO3693324.1"/>
    </source>
</evidence>
<keyword evidence="3 6" id="KW-0812">Transmembrane</keyword>
<evidence type="ECO:0000256" key="1">
    <source>
        <dbReference type="ARBA" id="ARBA00004651"/>
    </source>
</evidence>
<reference evidence="7 8" key="1">
    <citation type="submission" date="2024-05" db="EMBL/GenBank/DDBJ databases">
        <title>Roseateles sp. DJS-2-20 16S ribosomal RNA gene Genome sequencing and assembly.</title>
        <authorList>
            <person name="Woo H."/>
        </authorList>
    </citation>
    <scope>NUCLEOTIDE SEQUENCE [LARGE SCALE GENOMIC DNA]</scope>
    <source>
        <strain evidence="7 8">DJS-2-20</strain>
    </source>
</reference>
<dbReference type="Pfam" id="PF13440">
    <property type="entry name" value="Polysacc_synt_3"/>
    <property type="match status" value="1"/>
</dbReference>
<feature type="transmembrane region" description="Helical" evidence="6">
    <location>
        <begin position="48"/>
        <end position="65"/>
    </location>
</feature>
<keyword evidence="5 6" id="KW-0472">Membrane</keyword>
<feature type="transmembrane region" description="Helical" evidence="6">
    <location>
        <begin position="394"/>
        <end position="415"/>
    </location>
</feature>
<dbReference type="InterPro" id="IPR050833">
    <property type="entry name" value="Poly_Biosynth_Transport"/>
</dbReference>
<feature type="transmembrane region" description="Helical" evidence="6">
    <location>
        <begin position="341"/>
        <end position="359"/>
    </location>
</feature>
<keyword evidence="8" id="KW-1185">Reference proteome</keyword>